<sequence length="229" mass="25448">MSLLSLPNEILFLIATNLDPKDIDFLVRSHPRFHCTLYDHLFFIYENLHGNDNSAALHAAASDGSVSVVERLLALGADVRWKSHYWSCTSPWPFAKHHRRVEKHSKSPFQPHPISVAAANGHTRIVLQLLDHGAGVDFKDIDGRSPLSLAARGGHMHTVRALVSRGANLLTIDRDGRRAIANAASEGHHEIEDHLLALLDAKRPCLTHTMRTEMHFMMQCAAARVITSA</sequence>
<dbReference type="InterPro" id="IPR036770">
    <property type="entry name" value="Ankyrin_rpt-contain_sf"/>
</dbReference>
<dbReference type="PROSITE" id="PS50297">
    <property type="entry name" value="ANK_REP_REGION"/>
    <property type="match status" value="2"/>
</dbReference>
<dbReference type="Proteomes" id="UP001610563">
    <property type="component" value="Unassembled WGS sequence"/>
</dbReference>
<reference evidence="5 6" key="1">
    <citation type="submission" date="2024-07" db="EMBL/GenBank/DDBJ databases">
        <title>Section-level genome sequencing and comparative genomics of Aspergillus sections Usti and Cavernicolus.</title>
        <authorList>
            <consortium name="Lawrence Berkeley National Laboratory"/>
            <person name="Nybo J.L."/>
            <person name="Vesth T.C."/>
            <person name="Theobald S."/>
            <person name="Frisvad J.C."/>
            <person name="Larsen T.O."/>
            <person name="Kjaerboelling I."/>
            <person name="Rothschild-Mancinelli K."/>
            <person name="Lyhne E.K."/>
            <person name="Kogle M.E."/>
            <person name="Barry K."/>
            <person name="Clum A."/>
            <person name="Na H."/>
            <person name="Ledsgaard L."/>
            <person name="Lin J."/>
            <person name="Lipzen A."/>
            <person name="Kuo A."/>
            <person name="Riley R."/>
            <person name="Mondo S."/>
            <person name="Labutti K."/>
            <person name="Haridas S."/>
            <person name="Pangalinan J."/>
            <person name="Salamov A.A."/>
            <person name="Simmons B.A."/>
            <person name="Magnuson J.K."/>
            <person name="Chen J."/>
            <person name="Drula E."/>
            <person name="Henrissat B."/>
            <person name="Wiebenga A."/>
            <person name="Lubbers R.J."/>
            <person name="Gomes A.C."/>
            <person name="Makela M.R."/>
            <person name="Stajich J."/>
            <person name="Grigoriev I.V."/>
            <person name="Mortensen U.H."/>
            <person name="De Vries R.P."/>
            <person name="Baker S.E."/>
            <person name="Andersen M.R."/>
        </authorList>
    </citation>
    <scope>NUCLEOTIDE SEQUENCE [LARGE SCALE GENOMIC DNA]</scope>
    <source>
        <strain evidence="5 6">CBS 209.92</strain>
    </source>
</reference>
<gene>
    <name evidence="5" type="ORF">BJX66DRAFT_319182</name>
</gene>
<dbReference type="Gene3D" id="1.25.40.20">
    <property type="entry name" value="Ankyrin repeat-containing domain"/>
    <property type="match status" value="1"/>
</dbReference>
<dbReference type="InterPro" id="IPR050776">
    <property type="entry name" value="Ank_Repeat/CDKN_Inhibitor"/>
</dbReference>
<protein>
    <submittedName>
        <fullName evidence="5">Ankyrin repeat-containing domain protein</fullName>
    </submittedName>
</protein>
<feature type="repeat" description="ANK" evidence="3">
    <location>
        <begin position="142"/>
        <end position="174"/>
    </location>
</feature>
<dbReference type="SMART" id="SM00248">
    <property type="entry name" value="ANK"/>
    <property type="match status" value="3"/>
</dbReference>
<dbReference type="InterPro" id="IPR002110">
    <property type="entry name" value="Ankyrin_rpt"/>
</dbReference>
<feature type="repeat" description="ANK" evidence="3">
    <location>
        <begin position="113"/>
        <end position="141"/>
    </location>
</feature>
<evidence type="ECO:0000256" key="1">
    <source>
        <dbReference type="ARBA" id="ARBA00022737"/>
    </source>
</evidence>
<evidence type="ECO:0000256" key="2">
    <source>
        <dbReference type="ARBA" id="ARBA00023043"/>
    </source>
</evidence>
<keyword evidence="2 3" id="KW-0040">ANK repeat</keyword>
<dbReference type="PANTHER" id="PTHR24201:SF16">
    <property type="entry name" value="ANKYRIN-1-LIKE-RELATED"/>
    <property type="match status" value="1"/>
</dbReference>
<feature type="repeat" description="ANK" evidence="3">
    <location>
        <begin position="52"/>
        <end position="84"/>
    </location>
</feature>
<evidence type="ECO:0000313" key="5">
    <source>
        <dbReference type="EMBL" id="KAL2783081.1"/>
    </source>
</evidence>
<name>A0ABR4FIK6_9EURO</name>
<evidence type="ECO:0000259" key="4">
    <source>
        <dbReference type="PROSITE" id="PS50181"/>
    </source>
</evidence>
<dbReference type="PANTHER" id="PTHR24201">
    <property type="entry name" value="ANK_REP_REGION DOMAIN-CONTAINING PROTEIN"/>
    <property type="match status" value="1"/>
</dbReference>
<comment type="caution">
    <text evidence="5">The sequence shown here is derived from an EMBL/GenBank/DDBJ whole genome shotgun (WGS) entry which is preliminary data.</text>
</comment>
<dbReference type="Pfam" id="PF00023">
    <property type="entry name" value="Ank"/>
    <property type="match status" value="1"/>
</dbReference>
<feature type="domain" description="F-box" evidence="4">
    <location>
        <begin position="1"/>
        <end position="48"/>
    </location>
</feature>
<keyword evidence="1" id="KW-0677">Repeat</keyword>
<dbReference type="InterPro" id="IPR001810">
    <property type="entry name" value="F-box_dom"/>
</dbReference>
<proteinExistence type="predicted"/>
<evidence type="ECO:0000313" key="6">
    <source>
        <dbReference type="Proteomes" id="UP001610563"/>
    </source>
</evidence>
<dbReference type="EMBL" id="JBFTWV010000272">
    <property type="protein sequence ID" value="KAL2783081.1"/>
    <property type="molecule type" value="Genomic_DNA"/>
</dbReference>
<dbReference type="SUPFAM" id="SSF48403">
    <property type="entry name" value="Ankyrin repeat"/>
    <property type="match status" value="1"/>
</dbReference>
<accession>A0ABR4FIK6</accession>
<evidence type="ECO:0000256" key="3">
    <source>
        <dbReference type="PROSITE-ProRule" id="PRU00023"/>
    </source>
</evidence>
<dbReference type="PROSITE" id="PS50181">
    <property type="entry name" value="FBOX"/>
    <property type="match status" value="1"/>
</dbReference>
<dbReference type="Pfam" id="PF12796">
    <property type="entry name" value="Ank_2"/>
    <property type="match status" value="1"/>
</dbReference>
<dbReference type="PROSITE" id="PS50088">
    <property type="entry name" value="ANK_REPEAT"/>
    <property type="match status" value="3"/>
</dbReference>
<organism evidence="5 6">
    <name type="scientific">Aspergillus keveii</name>
    <dbReference type="NCBI Taxonomy" id="714993"/>
    <lineage>
        <taxon>Eukaryota</taxon>
        <taxon>Fungi</taxon>
        <taxon>Dikarya</taxon>
        <taxon>Ascomycota</taxon>
        <taxon>Pezizomycotina</taxon>
        <taxon>Eurotiomycetes</taxon>
        <taxon>Eurotiomycetidae</taxon>
        <taxon>Eurotiales</taxon>
        <taxon>Aspergillaceae</taxon>
        <taxon>Aspergillus</taxon>
        <taxon>Aspergillus subgen. Nidulantes</taxon>
    </lineage>
</organism>
<keyword evidence="6" id="KW-1185">Reference proteome</keyword>